<protein>
    <submittedName>
        <fullName evidence="1">RHS repeat-associated core domain-containing protein</fullName>
    </submittedName>
</protein>
<sequence length="263" mass="28253">MLYQDTPAGGVNNIYLGSKLIAKDGFIPNPGGTQNHRPYGSSIEGEADDIGYTGHKFDTDLGLSYMQARYYDPVIGRFYSNDPVGYRDVLSFNRYAYANNNPYRFIDPTGMCSEEQSDSEISCQAQDELTDILEPLMEELLKALDLGVVPEGERDPDGEFAHSADENSIGEEVLAIGIIAAKAKLTGGGKKKIGNLGGLKDKSAAEAFKQRGGGASQVNQLGEYSSLTVGQLANMAAAGDKKAETAMKIIKQASKKSQKYGGK</sequence>
<gene>
    <name evidence="1" type="ORF">OE749_17435</name>
</gene>
<evidence type="ECO:0000313" key="1">
    <source>
        <dbReference type="EMBL" id="MCV2886482.1"/>
    </source>
</evidence>
<proteinExistence type="predicted"/>
<dbReference type="Gene3D" id="2.180.10.10">
    <property type="entry name" value="RHS repeat-associated core"/>
    <property type="match status" value="1"/>
</dbReference>
<dbReference type="RefSeq" id="WP_263713768.1">
    <property type="nucleotide sequence ID" value="NZ_JAOWKX010000011.1"/>
</dbReference>
<dbReference type="PANTHER" id="PTHR32305">
    <property type="match status" value="1"/>
</dbReference>
<dbReference type="EMBL" id="JAOWKX010000011">
    <property type="protein sequence ID" value="MCV2886482.1"/>
    <property type="molecule type" value="Genomic_DNA"/>
</dbReference>
<name>A0ABT3ACT0_9ALTE</name>
<keyword evidence="2" id="KW-1185">Reference proteome</keyword>
<reference evidence="1 2" key="1">
    <citation type="submission" date="2022-10" db="EMBL/GenBank/DDBJ databases">
        <title>Aestuariibacter sp. AA17 isolated from Montipora capitata coral fragment.</title>
        <authorList>
            <person name="Emsley S.A."/>
            <person name="Pfannmuller K.M."/>
            <person name="Loughran R.M."/>
            <person name="Shlafstein M."/>
            <person name="Papke E."/>
            <person name="Saw J.H."/>
            <person name="Ushijima B."/>
            <person name="Videau P."/>
        </authorList>
    </citation>
    <scope>NUCLEOTIDE SEQUENCE [LARGE SCALE GENOMIC DNA]</scope>
    <source>
        <strain evidence="1 2">AA17</strain>
    </source>
</reference>
<dbReference type="NCBIfam" id="TIGR03696">
    <property type="entry name" value="Rhs_assc_core"/>
    <property type="match status" value="1"/>
</dbReference>
<dbReference type="PANTHER" id="PTHR32305:SF15">
    <property type="entry name" value="PROTEIN RHSA-RELATED"/>
    <property type="match status" value="1"/>
</dbReference>
<dbReference type="Proteomes" id="UP001652504">
    <property type="component" value="Unassembled WGS sequence"/>
</dbReference>
<organism evidence="1 2">
    <name type="scientific">Fluctibacter corallii</name>
    <dbReference type="NCBI Taxonomy" id="2984329"/>
    <lineage>
        <taxon>Bacteria</taxon>
        <taxon>Pseudomonadati</taxon>
        <taxon>Pseudomonadota</taxon>
        <taxon>Gammaproteobacteria</taxon>
        <taxon>Alteromonadales</taxon>
        <taxon>Alteromonadaceae</taxon>
        <taxon>Fluctibacter</taxon>
    </lineage>
</organism>
<evidence type="ECO:0000313" key="2">
    <source>
        <dbReference type="Proteomes" id="UP001652504"/>
    </source>
</evidence>
<comment type="caution">
    <text evidence="1">The sequence shown here is derived from an EMBL/GenBank/DDBJ whole genome shotgun (WGS) entry which is preliminary data.</text>
</comment>
<accession>A0ABT3ACT0</accession>
<dbReference type="InterPro" id="IPR022385">
    <property type="entry name" value="Rhs_assc_core"/>
</dbReference>
<dbReference type="InterPro" id="IPR050708">
    <property type="entry name" value="T6SS_VgrG/RHS"/>
</dbReference>